<dbReference type="EMBL" id="CM037030">
    <property type="protein sequence ID" value="KAH7651430.1"/>
    <property type="molecule type" value="Genomic_DNA"/>
</dbReference>
<comment type="caution">
    <text evidence="1">The sequence shown here is derived from an EMBL/GenBank/DDBJ whole genome shotgun (WGS) entry which is preliminary data.</text>
</comment>
<sequence>MAVSHGASSSPTSTSSSPAPFLVKTYQMVDDPATNTIVSWSSSNISFVVWKLAEFSRDLLPKYFKHNNFSSFVRQLNTYGFHKIDPDRWEFANEEFVRGQRHLLKNIHRRKPIHSHSLHHNTSAPLAEDEKHELEEEIDRQKHDKDILLFELQKHTMQQQGLESIIQVLEERLLILEQRQKDIVAFLAKVVQTPGFVPDLFYQSNLHHKKRRLPRIDYLFEDDKIEEKQIISFQTVRMDQGDIGSMQILDTELFDNVESSISSLEAFFSNVSEASGEDLPNDDRILSQPCALSDEADVNTNMRILPSELPLPLSLGQSVNHAGSMVDETNLSANQVTGTAIATLPTSVNDVFWEQFLSESPGSSASKDADDKISTEKMIEKTVWCRERNVEHLTEQMGHLSSLERT</sequence>
<evidence type="ECO:0000313" key="2">
    <source>
        <dbReference type="Proteomes" id="UP000827976"/>
    </source>
</evidence>
<name>A0ACB7TVP7_DIOAL</name>
<organism evidence="1 2">
    <name type="scientific">Dioscorea alata</name>
    <name type="common">Purple yam</name>
    <dbReference type="NCBI Taxonomy" id="55571"/>
    <lineage>
        <taxon>Eukaryota</taxon>
        <taxon>Viridiplantae</taxon>
        <taxon>Streptophyta</taxon>
        <taxon>Embryophyta</taxon>
        <taxon>Tracheophyta</taxon>
        <taxon>Spermatophyta</taxon>
        <taxon>Magnoliopsida</taxon>
        <taxon>Liliopsida</taxon>
        <taxon>Dioscoreales</taxon>
        <taxon>Dioscoreaceae</taxon>
        <taxon>Dioscorea</taxon>
    </lineage>
</organism>
<evidence type="ECO:0000313" key="1">
    <source>
        <dbReference type="EMBL" id="KAH7651430.1"/>
    </source>
</evidence>
<keyword evidence="1" id="KW-0346">Stress response</keyword>
<protein>
    <submittedName>
        <fullName evidence="1">Heat shock transcription factor family protein</fullName>
    </submittedName>
</protein>
<accession>A0ACB7TVP7</accession>
<proteinExistence type="predicted"/>
<reference evidence="2" key="1">
    <citation type="journal article" date="2022" name="Nat. Commun.">
        <title>Chromosome evolution and the genetic basis of agronomically important traits in greater yam.</title>
        <authorList>
            <person name="Bredeson J.V."/>
            <person name="Lyons J.B."/>
            <person name="Oniyinde I.O."/>
            <person name="Okereke N.R."/>
            <person name="Kolade O."/>
            <person name="Nnabue I."/>
            <person name="Nwadili C.O."/>
            <person name="Hribova E."/>
            <person name="Parker M."/>
            <person name="Nwogha J."/>
            <person name="Shu S."/>
            <person name="Carlson J."/>
            <person name="Kariba R."/>
            <person name="Muthemba S."/>
            <person name="Knop K."/>
            <person name="Barton G.J."/>
            <person name="Sherwood A.V."/>
            <person name="Lopez-Montes A."/>
            <person name="Asiedu R."/>
            <person name="Jamnadass R."/>
            <person name="Muchugi A."/>
            <person name="Goodstein D."/>
            <person name="Egesi C.N."/>
            <person name="Featherston J."/>
            <person name="Asfaw A."/>
            <person name="Simpson G.G."/>
            <person name="Dolezel J."/>
            <person name="Hendre P.S."/>
            <person name="Van Deynze A."/>
            <person name="Kumar P.L."/>
            <person name="Obidiegwu J.E."/>
            <person name="Bhattacharjee R."/>
            <person name="Rokhsar D.S."/>
        </authorList>
    </citation>
    <scope>NUCLEOTIDE SEQUENCE [LARGE SCALE GENOMIC DNA]</scope>
    <source>
        <strain evidence="2">cv. TDa95/00328</strain>
    </source>
</reference>
<keyword evidence="2" id="KW-1185">Reference proteome</keyword>
<dbReference type="Proteomes" id="UP000827976">
    <property type="component" value="Chromosome 20"/>
</dbReference>
<gene>
    <name evidence="1" type="ORF">IHE45_20G056700</name>
</gene>